<dbReference type="InterPro" id="IPR007263">
    <property type="entry name" value="DCC1-like"/>
</dbReference>
<dbReference type="EMBL" id="CAMAPB010000023">
    <property type="protein sequence ID" value="CAH9058298.1"/>
    <property type="molecule type" value="Genomic_DNA"/>
</dbReference>
<gene>
    <name evidence="1" type="ORF">PSEHALCIP103_01835</name>
</gene>
<dbReference type="RefSeq" id="WP_262976667.1">
    <property type="nucleotide sequence ID" value="NZ_CAMAPB010000023.1"/>
</dbReference>
<dbReference type="Pfam" id="PF04134">
    <property type="entry name" value="DCC1-like"/>
    <property type="match status" value="1"/>
</dbReference>
<name>A0A9W4VVM9_PSEHA</name>
<dbReference type="PANTHER" id="PTHR33639">
    <property type="entry name" value="THIOL-DISULFIDE OXIDOREDUCTASE DCC"/>
    <property type="match status" value="1"/>
</dbReference>
<evidence type="ECO:0000313" key="1">
    <source>
        <dbReference type="EMBL" id="CAH9058298.1"/>
    </source>
</evidence>
<dbReference type="AlphaFoldDB" id="A0A9W4VVM9"/>
<dbReference type="Proteomes" id="UP001152447">
    <property type="component" value="Unassembled WGS sequence"/>
</dbReference>
<dbReference type="GO" id="GO:0015035">
    <property type="term" value="F:protein-disulfide reductase activity"/>
    <property type="evidence" value="ECO:0007669"/>
    <property type="project" value="InterPro"/>
</dbReference>
<reference evidence="1" key="1">
    <citation type="submission" date="2022-07" db="EMBL/GenBank/DDBJ databases">
        <authorList>
            <person name="Criscuolo A."/>
        </authorList>
    </citation>
    <scope>NUCLEOTIDE SEQUENCE</scope>
    <source>
        <strain evidence="1">CIP103197</strain>
    </source>
</reference>
<evidence type="ECO:0000313" key="2">
    <source>
        <dbReference type="Proteomes" id="UP001152447"/>
    </source>
</evidence>
<evidence type="ECO:0008006" key="3">
    <source>
        <dbReference type="Google" id="ProtNLM"/>
    </source>
</evidence>
<dbReference type="PANTHER" id="PTHR33639:SF2">
    <property type="entry name" value="DUF393 DOMAIN-CONTAINING PROTEIN"/>
    <property type="match status" value="1"/>
</dbReference>
<keyword evidence="2" id="KW-1185">Reference proteome</keyword>
<comment type="caution">
    <text evidence="1">The sequence shown here is derived from an EMBL/GenBank/DDBJ whole genome shotgun (WGS) entry which is preliminary data.</text>
</comment>
<sequence>MTHTAALIKSQKIILFDAQCKLCSAWCNFIIAHDPQAMFKLCSVQSPKGQQILMHFGYSTTDFVSMVYIENAQAFIQSHAFFEVIKQLGYPWKLSGMFSVLPNRFNNWLYDKIASNRYTLFGKYHYCRIPSKQDQAHYL</sequence>
<organism evidence="1 2">
    <name type="scientific">Pseudoalteromonas haloplanktis</name>
    <name type="common">Alteromonas haloplanktis</name>
    <dbReference type="NCBI Taxonomy" id="228"/>
    <lineage>
        <taxon>Bacteria</taxon>
        <taxon>Pseudomonadati</taxon>
        <taxon>Pseudomonadota</taxon>
        <taxon>Gammaproteobacteria</taxon>
        <taxon>Alteromonadales</taxon>
        <taxon>Pseudoalteromonadaceae</taxon>
        <taxon>Pseudoalteromonas</taxon>
    </lineage>
</organism>
<dbReference type="InterPro" id="IPR052927">
    <property type="entry name" value="DCC_oxidoreductase"/>
</dbReference>
<accession>A0A9W4VVM9</accession>
<protein>
    <recommendedName>
        <fullName evidence="3">Thiol-disulfide oxidoreductase</fullName>
    </recommendedName>
</protein>
<proteinExistence type="predicted"/>